<dbReference type="Proteomes" id="UP000325313">
    <property type="component" value="Unassembled WGS sequence"/>
</dbReference>
<feature type="region of interest" description="Disordered" evidence="1">
    <location>
        <begin position="109"/>
        <end position="137"/>
    </location>
</feature>
<feature type="compositionally biased region" description="Low complexity" evidence="1">
    <location>
        <begin position="119"/>
        <end position="131"/>
    </location>
</feature>
<evidence type="ECO:0000313" key="3">
    <source>
        <dbReference type="Proteomes" id="UP000325313"/>
    </source>
</evidence>
<reference evidence="2 3" key="1">
    <citation type="submission" date="2019-05" db="EMBL/GenBank/DDBJ databases">
        <title>Emergence of the Ug99 lineage of the wheat stem rust pathogen through somatic hybridization.</title>
        <authorList>
            <person name="Li F."/>
            <person name="Upadhyaya N.M."/>
            <person name="Sperschneider J."/>
            <person name="Matny O."/>
            <person name="Nguyen-Phuc H."/>
            <person name="Mago R."/>
            <person name="Raley C."/>
            <person name="Miller M.E."/>
            <person name="Silverstein K.A.T."/>
            <person name="Henningsen E."/>
            <person name="Hirsch C.D."/>
            <person name="Visser B."/>
            <person name="Pretorius Z.A."/>
            <person name="Steffenson B.J."/>
            <person name="Schwessinger B."/>
            <person name="Dodds P.N."/>
            <person name="Figueroa M."/>
        </authorList>
    </citation>
    <scope>NUCLEOTIDE SEQUENCE [LARGE SCALE GENOMIC DNA]</scope>
    <source>
        <strain evidence="2 3">Ug99</strain>
    </source>
</reference>
<proteinExistence type="predicted"/>
<comment type="caution">
    <text evidence="2">The sequence shown here is derived from an EMBL/GenBank/DDBJ whole genome shotgun (WGS) entry which is preliminary data.</text>
</comment>
<sequence>MVRQNDVCDISSKNSQYIPEETAYFYKKGMAKLSSDSNSSRINRLRPPPISNWDVDEDGRRVSVAGTRYPLADTRLCPRIPASGCGFGCGWPLFRKLLAGIPVSQRIPAAGRGHGRLEGSPSSRRGTSTSTAERKPFQSKRYMYPGIPKDTCGRKGTWPAGRKPFQLTRYMYLASWYLDGWKGFLPAVEVLVPRRLEGRPSSRSVAGPLEGGYPRIPARIPAAADGYPLAGAGADADADVQFR</sequence>
<name>A0A5B0SBR9_PUCGR</name>
<accession>A0A5B0SBR9</accession>
<dbReference type="EMBL" id="VDEP01000048">
    <property type="protein sequence ID" value="KAA1134643.1"/>
    <property type="molecule type" value="Genomic_DNA"/>
</dbReference>
<evidence type="ECO:0000313" key="2">
    <source>
        <dbReference type="EMBL" id="KAA1134643.1"/>
    </source>
</evidence>
<organism evidence="2 3">
    <name type="scientific">Puccinia graminis f. sp. tritici</name>
    <dbReference type="NCBI Taxonomy" id="56615"/>
    <lineage>
        <taxon>Eukaryota</taxon>
        <taxon>Fungi</taxon>
        <taxon>Dikarya</taxon>
        <taxon>Basidiomycota</taxon>
        <taxon>Pucciniomycotina</taxon>
        <taxon>Pucciniomycetes</taxon>
        <taxon>Pucciniales</taxon>
        <taxon>Pucciniaceae</taxon>
        <taxon>Puccinia</taxon>
    </lineage>
</organism>
<evidence type="ECO:0000256" key="1">
    <source>
        <dbReference type="SAM" id="MobiDB-lite"/>
    </source>
</evidence>
<protein>
    <submittedName>
        <fullName evidence="2">Uncharacterized protein</fullName>
    </submittedName>
</protein>
<dbReference type="AlphaFoldDB" id="A0A5B0SBR9"/>
<gene>
    <name evidence="2" type="ORF">PGTUg99_011805</name>
</gene>